<dbReference type="AlphaFoldDB" id="A0A844GST4"/>
<dbReference type="Gene3D" id="3.40.50.720">
    <property type="entry name" value="NAD(P)-binding Rossmann-like Domain"/>
    <property type="match status" value="2"/>
</dbReference>
<keyword evidence="1" id="KW-0812">Transmembrane</keyword>
<dbReference type="SUPFAM" id="SSF51735">
    <property type="entry name" value="NAD(P)-binding Rossmann-fold domains"/>
    <property type="match status" value="2"/>
</dbReference>
<feature type="transmembrane region" description="Helical" evidence="1">
    <location>
        <begin position="238"/>
        <end position="259"/>
    </location>
</feature>
<sequence length="565" mass="62966">MKPLIIVSGLGRTGYKIYQLLKQQGAEVVGLSDRTLVVQEDDRIIVGDLCSPQVLIEAGIKEATTIVLASNDDALNIAILTQAKTLNPKIRIVNRLYNQTLGQRLDYTVTDHLTMSVARLAAPIFAFSALGSKTIGHLRLFEQTWSLHEEIIDSNHPWYGVSLSHLWENLEQMLIYYLPKIGEMDLVTGVKTEQKLQLGDHLIVAHKTKFKRKSRFLWKQWFKFFFNLSTYKQYVRPVIMVTLILIILIALASIIYLMVNWNISPVDALYFSVGMITGAGGKEEVAESAPDGIKIFTAVMMIIGAGIVGIFYALLNDFVLGSRFKQFLDAARVATVNHYVVCGLGNVGMEVIRELKQQGHDIVVIESDHSNRFLHSVRSLGIPIILEDATLAETLQSAHIEGANGIIVVTSNDMVNVEIALTAKALMPKLPVVLRIQDNQFTESVQDVFQFENVFSPSELATYSFAAAALGGRILGNGMTDDLLWVAIATLITPNHPFCGKIVENIAPDGDFVPLYIAREDKNIHGWNLLTTELKNQDVLYLTVPATKLKQLWQSNSNQILQMIY</sequence>
<organism evidence="3 4">
    <name type="scientific">Cyanobacterium aponinum 0216</name>
    <dbReference type="NCBI Taxonomy" id="2676140"/>
    <lineage>
        <taxon>Bacteria</taxon>
        <taxon>Bacillati</taxon>
        <taxon>Cyanobacteriota</taxon>
        <taxon>Cyanophyceae</taxon>
        <taxon>Oscillatoriophycideae</taxon>
        <taxon>Chroococcales</taxon>
        <taxon>Geminocystaceae</taxon>
        <taxon>Cyanobacterium</taxon>
    </lineage>
</organism>
<dbReference type="InterPro" id="IPR036291">
    <property type="entry name" value="NAD(P)-bd_dom_sf"/>
</dbReference>
<dbReference type="RefSeq" id="WP_099434866.1">
    <property type="nucleotide sequence ID" value="NZ_WMIA01000003.1"/>
</dbReference>
<dbReference type="Proteomes" id="UP000437131">
    <property type="component" value="Unassembled WGS sequence"/>
</dbReference>
<proteinExistence type="predicted"/>
<feature type="domain" description="RCK N-terminal" evidence="2">
    <location>
        <begin position="2"/>
        <end position="123"/>
    </location>
</feature>
<feature type="domain" description="RCK N-terminal" evidence="2">
    <location>
        <begin position="336"/>
        <end position="455"/>
    </location>
</feature>
<dbReference type="Gene3D" id="1.10.287.70">
    <property type="match status" value="1"/>
</dbReference>
<reference evidence="3 4" key="1">
    <citation type="submission" date="2019-11" db="EMBL/GenBank/DDBJ databases">
        <title>Isolation of a new High Light Tolerant Cyanobacteria.</title>
        <authorList>
            <person name="Dobson Z."/>
            <person name="Vaughn N."/>
            <person name="Vaughn M."/>
            <person name="Fromme P."/>
            <person name="Mazor Y."/>
        </authorList>
    </citation>
    <scope>NUCLEOTIDE SEQUENCE [LARGE SCALE GENOMIC DNA]</scope>
    <source>
        <strain evidence="3 4">0216</strain>
    </source>
</reference>
<dbReference type="PANTHER" id="PTHR43833:SF11">
    <property type="entry name" value="VOLTAGE-GATED POTASSIUM CHANNEL KCH"/>
    <property type="match status" value="1"/>
</dbReference>
<dbReference type="InterPro" id="IPR050721">
    <property type="entry name" value="Trk_Ktr_HKT_K-transport"/>
</dbReference>
<evidence type="ECO:0000256" key="1">
    <source>
        <dbReference type="SAM" id="Phobius"/>
    </source>
</evidence>
<dbReference type="EMBL" id="WMIA01000003">
    <property type="protein sequence ID" value="MTF38121.1"/>
    <property type="molecule type" value="Genomic_DNA"/>
</dbReference>
<keyword evidence="3" id="KW-0406">Ion transport</keyword>
<keyword evidence="3" id="KW-0813">Transport</keyword>
<dbReference type="SUPFAM" id="SSF81324">
    <property type="entry name" value="Voltage-gated potassium channels"/>
    <property type="match status" value="1"/>
</dbReference>
<evidence type="ECO:0000313" key="4">
    <source>
        <dbReference type="Proteomes" id="UP000437131"/>
    </source>
</evidence>
<evidence type="ECO:0000313" key="3">
    <source>
        <dbReference type="EMBL" id="MTF38121.1"/>
    </source>
</evidence>
<feature type="transmembrane region" description="Helical" evidence="1">
    <location>
        <begin position="295"/>
        <end position="315"/>
    </location>
</feature>
<dbReference type="Pfam" id="PF02254">
    <property type="entry name" value="TrkA_N"/>
    <property type="match status" value="2"/>
</dbReference>
<comment type="caution">
    <text evidence="3">The sequence shown here is derived from an EMBL/GenBank/DDBJ whole genome shotgun (WGS) entry which is preliminary data.</text>
</comment>
<dbReference type="GO" id="GO:0034220">
    <property type="term" value="P:monoatomic ion transmembrane transport"/>
    <property type="evidence" value="ECO:0007669"/>
    <property type="project" value="UniProtKB-KW"/>
</dbReference>
<dbReference type="PROSITE" id="PS51201">
    <property type="entry name" value="RCK_N"/>
    <property type="match status" value="2"/>
</dbReference>
<dbReference type="GO" id="GO:0006813">
    <property type="term" value="P:potassium ion transport"/>
    <property type="evidence" value="ECO:0007669"/>
    <property type="project" value="InterPro"/>
</dbReference>
<protein>
    <submittedName>
        <fullName evidence="3">Potassium channel protein</fullName>
    </submittedName>
</protein>
<keyword evidence="1" id="KW-0472">Membrane</keyword>
<evidence type="ECO:0000259" key="2">
    <source>
        <dbReference type="PROSITE" id="PS51201"/>
    </source>
</evidence>
<keyword evidence="3" id="KW-0407">Ion channel</keyword>
<name>A0A844GST4_9CHRO</name>
<gene>
    <name evidence="3" type="ORF">GGC33_04195</name>
</gene>
<keyword evidence="1" id="KW-1133">Transmembrane helix</keyword>
<dbReference type="PANTHER" id="PTHR43833">
    <property type="entry name" value="POTASSIUM CHANNEL PROTEIN 2-RELATED-RELATED"/>
    <property type="match status" value="1"/>
</dbReference>
<accession>A0A844GST4</accession>
<dbReference type="InterPro" id="IPR003148">
    <property type="entry name" value="RCK_N"/>
</dbReference>